<gene>
    <name evidence="4" type="ORF">A8U91_02957</name>
</gene>
<keyword evidence="2" id="KW-0812">Transmembrane</keyword>
<dbReference type="EMBL" id="MAJD01000002">
    <property type="protein sequence ID" value="OBX33914.1"/>
    <property type="molecule type" value="Genomic_DNA"/>
</dbReference>
<proteinExistence type="predicted"/>
<evidence type="ECO:0000313" key="5">
    <source>
        <dbReference type="Proteomes" id="UP000092504"/>
    </source>
</evidence>
<dbReference type="Proteomes" id="UP000092504">
    <property type="component" value="Unassembled WGS sequence"/>
</dbReference>
<keyword evidence="2" id="KW-1133">Transmembrane helix</keyword>
<feature type="coiled-coil region" evidence="1">
    <location>
        <begin position="280"/>
        <end position="307"/>
    </location>
</feature>
<organism evidence="4 5">
    <name type="scientific">Halomonas elongata</name>
    <dbReference type="NCBI Taxonomy" id="2746"/>
    <lineage>
        <taxon>Bacteria</taxon>
        <taxon>Pseudomonadati</taxon>
        <taxon>Pseudomonadota</taxon>
        <taxon>Gammaproteobacteria</taxon>
        <taxon>Oceanospirillales</taxon>
        <taxon>Halomonadaceae</taxon>
        <taxon>Halomonas</taxon>
    </lineage>
</organism>
<dbReference type="GO" id="GO:0008855">
    <property type="term" value="F:exodeoxyribonuclease VII activity"/>
    <property type="evidence" value="ECO:0007669"/>
    <property type="project" value="InterPro"/>
</dbReference>
<dbReference type="Pfam" id="PF02601">
    <property type="entry name" value="Exonuc_VII_L"/>
    <property type="match status" value="1"/>
</dbReference>
<keyword evidence="2" id="KW-0472">Membrane</keyword>
<comment type="caution">
    <text evidence="4">The sequence shown here is derived from an EMBL/GenBank/DDBJ whole genome shotgun (WGS) entry which is preliminary data.</text>
</comment>
<feature type="transmembrane region" description="Helical" evidence="2">
    <location>
        <begin position="313"/>
        <end position="334"/>
    </location>
</feature>
<evidence type="ECO:0000259" key="3">
    <source>
        <dbReference type="Pfam" id="PF02601"/>
    </source>
</evidence>
<dbReference type="InterPro" id="IPR020579">
    <property type="entry name" value="Exonuc_VII_lsu_C"/>
</dbReference>
<name>A0A1B8NV71_HALEL</name>
<accession>A0A1B8NV71</accession>
<evidence type="ECO:0000313" key="4">
    <source>
        <dbReference type="EMBL" id="OBX33914.1"/>
    </source>
</evidence>
<keyword evidence="1" id="KW-0175">Coiled coil</keyword>
<evidence type="ECO:0000256" key="1">
    <source>
        <dbReference type="SAM" id="Coils"/>
    </source>
</evidence>
<reference evidence="4 5" key="1">
    <citation type="submission" date="2016-06" db="EMBL/GenBank/DDBJ databases">
        <title>Genome sequence of halotolerant plant growth promoting strain of Halomonas elongata HEK1 isolated from salterns of Rann of Kutch, Gujarat, India.</title>
        <authorList>
            <person name="Gaba S."/>
            <person name="Singh R.N."/>
            <person name="Abrol S."/>
            <person name="Kaushik R."/>
            <person name="Saxena A.K."/>
        </authorList>
    </citation>
    <scope>NUCLEOTIDE SEQUENCE [LARGE SCALE GENOMIC DNA]</scope>
    <source>
        <strain evidence="4 5">HEK1</strain>
    </source>
</reference>
<protein>
    <submittedName>
        <fullName evidence="4">Exodeoxyribonuclease VII large subunit</fullName>
    </submittedName>
</protein>
<dbReference type="AlphaFoldDB" id="A0A1B8NV71"/>
<feature type="domain" description="Exonuclease VII large subunit C-terminal" evidence="3">
    <location>
        <begin position="184"/>
        <end position="306"/>
    </location>
</feature>
<sequence length="345" mass="38327">MDRKSLNEGNINISTITPDNLVDLLKFERPTDPISIQGIAQNVTPWTNGRASYVYGRLVLGVASVGFRTLPEFAPQEGEAVTIEGTLYIAPANKANEDRRATFQVILRGKVVGTWRPRPPVEPIQELPTRDALVSLDDFISSNDLADLTILVSGTAQADITRMLSDEGLKDRPNFVEVNFGNREKFLSKLRELNMRRGVHGFAIARGGGGGQKLIGDSREIISELITVKKPFYVAIGHATDLSLIDHHADQSFHSPSGLGAAIARAAKSVAHRRERDRELVENKRKVQQLTERLHTLEDQLQRSSSSRRRTALFSWSLVAAITLLQGLSIAWVFDLLPNMPFFIR</sequence>
<evidence type="ECO:0000256" key="2">
    <source>
        <dbReference type="SAM" id="Phobius"/>
    </source>
</evidence>